<proteinExistence type="predicted"/>
<dbReference type="RefSeq" id="WP_142893327.1">
    <property type="nucleotide sequence ID" value="NZ_ML660163.1"/>
</dbReference>
<evidence type="ECO:0000313" key="2">
    <source>
        <dbReference type="Proteomes" id="UP000315439"/>
    </source>
</evidence>
<dbReference type="InterPro" id="IPR049794">
    <property type="entry name" value="DrmE"/>
</dbReference>
<dbReference type="Proteomes" id="UP000315439">
    <property type="component" value="Unassembled WGS sequence"/>
</dbReference>
<organism evidence="1 2">
    <name type="scientific">Aliikangiella coralliicola</name>
    <dbReference type="NCBI Taxonomy" id="2592383"/>
    <lineage>
        <taxon>Bacteria</taxon>
        <taxon>Pseudomonadati</taxon>
        <taxon>Pseudomonadota</taxon>
        <taxon>Gammaproteobacteria</taxon>
        <taxon>Oceanospirillales</taxon>
        <taxon>Pleioneaceae</taxon>
        <taxon>Aliikangiella</taxon>
    </lineage>
</organism>
<dbReference type="NCBIfam" id="NF038316">
    <property type="entry name" value="DrmE_fam"/>
    <property type="match status" value="1"/>
</dbReference>
<protein>
    <submittedName>
        <fullName evidence="1">Uncharacterized protein</fullName>
    </submittedName>
</protein>
<sequence>MKAAVKTGYKVNTTKRLEALKQKEMSWEPEFCTSEFYHNISNSIRVLSQHAISEPYLLRDWVWINAQFRIAHTSDEDVARTSWASLSSFISLVQQLEGGNQDMLVEICWLTDRTVELLLGKLGSQAINKFISPEEQRRIDDLIIEFAESDKDDLVQLNTFAKKVSSEFSAIHHAAYFPSIANKLLALSQVAHESSEMGYWAKAALRYVCIEEDVINDNQGYVGFLDDIHVVENMYSFVFGELPWKRLIEQAAEQWPFITRAYWLDEDSKNHLTPLLKVVISCCLNSSLEQNQSRTIILPEVGPCGFLAAATFVLKVEESEKKRTTPEPGSYASFRDGHLPRYVLMELPFEQPDGSELPMVRLRDGGKRSIPQEKAILLEPVDGIAIPLATSKQLDRWLSIIEEDSQTAVHKFHRAELQTSVIFVTCRSDFFSYLETIRPYGRRLDELVSVEYRSRVNSSTLGSGAMNAEPTLIVCSSLDVAESLLREEGKHTKPQHMIIDRAVDHIALKALKVRCKQYNPKMKILVLSQVNTQVGYYPKSHEESIWLIRPDDVDPIPKALDPISVSIKGKGPLAKYVKRQSRATNVKSTTHIVEFGELENFYQAIQKVKQRALEEDSSLLPFAINSETALKYISTHPPVGNSIADERLTLVLTSLSQHAAAMGMYDQDLKNLASTSNELIKAIRIKNPKAQILFDLIKNYKRCHIVVASRTIADSLSKTSFNLKHVNVKFISVHDLESLESIESILIPGWLGRKEMLKLKLGGWSNIQLNMLYSFEHDRSSKQAKKLESTFTYLDKKTRESWKAFSIKNPEAGNPPADSQKILNSRDDKDVCELENEYLERDDWVESAVRTHINSSSINQSSQTRVLGRLIFFKDGQHYGVFAENAKLVCLNEVLGGSVNDSNFSESEADKLLWKSTKFLEIGDVLAFPDTQTLGDVIDELADAILGDKGAMREQSGLWRNALRKIYEASAWDLKKMQRKLSQHGVDRTRATLESWLFSTKTVAPQNPSQTIPNILACAGIDDSHDLAKKILRHVNRVYAARRKAGHHLVAQLSTASISGLGDNAFIEINGKEIRYRVLSISSVDEAARYDASILGVHSIHDGLLEVKQ</sequence>
<reference evidence="1 2" key="1">
    <citation type="submission" date="2019-07" db="EMBL/GenBank/DDBJ databases">
        <title>Draft genome for Aliikangiella sp. M105.</title>
        <authorList>
            <person name="Wang G."/>
        </authorList>
    </citation>
    <scope>NUCLEOTIDE SEQUENCE [LARGE SCALE GENOMIC DNA]</scope>
    <source>
        <strain evidence="1 2">M105</strain>
    </source>
</reference>
<comment type="caution">
    <text evidence="1">The sequence shown here is derived from an EMBL/GenBank/DDBJ whole genome shotgun (WGS) entry which is preliminary data.</text>
</comment>
<gene>
    <name evidence="1" type="ORF">FLL46_09775</name>
</gene>
<keyword evidence="2" id="KW-1185">Reference proteome</keyword>
<dbReference type="AlphaFoldDB" id="A0A545UDX7"/>
<accession>A0A545UDX7</accession>
<evidence type="ECO:0000313" key="1">
    <source>
        <dbReference type="EMBL" id="TQV87666.1"/>
    </source>
</evidence>
<name>A0A545UDX7_9GAMM</name>
<dbReference type="EMBL" id="VIKS01000006">
    <property type="protein sequence ID" value="TQV87666.1"/>
    <property type="molecule type" value="Genomic_DNA"/>
</dbReference>